<keyword evidence="1 2" id="KW-0732">Signal</keyword>
<evidence type="ECO:0000313" key="4">
    <source>
        <dbReference type="Proteomes" id="UP000427906"/>
    </source>
</evidence>
<evidence type="ECO:0000256" key="1">
    <source>
        <dbReference type="ARBA" id="ARBA00022729"/>
    </source>
</evidence>
<keyword evidence="4" id="KW-1185">Reference proteome</keyword>
<protein>
    <recommendedName>
        <fullName evidence="5">FG-GAP repeat protein</fullName>
    </recommendedName>
</protein>
<dbReference type="Pfam" id="PF14312">
    <property type="entry name" value="FG-GAP_2"/>
    <property type="match status" value="7"/>
</dbReference>
<organism evidence="3 4">
    <name type="scientific">Desulfosarcina alkanivorans</name>
    <dbReference type="NCBI Taxonomy" id="571177"/>
    <lineage>
        <taxon>Bacteria</taxon>
        <taxon>Pseudomonadati</taxon>
        <taxon>Thermodesulfobacteriota</taxon>
        <taxon>Desulfobacteria</taxon>
        <taxon>Desulfobacterales</taxon>
        <taxon>Desulfosarcinaceae</taxon>
        <taxon>Desulfosarcina</taxon>
    </lineage>
</organism>
<dbReference type="InterPro" id="IPR028994">
    <property type="entry name" value="Integrin_alpha_N"/>
</dbReference>
<proteinExistence type="predicted"/>
<evidence type="ECO:0000313" key="3">
    <source>
        <dbReference type="EMBL" id="BBO71373.1"/>
    </source>
</evidence>
<dbReference type="PANTHER" id="PTHR36220:SF1">
    <property type="entry name" value="GAMMA TUBULIN COMPLEX COMPONENT C-TERMINAL DOMAIN-CONTAINING PROTEIN"/>
    <property type="match status" value="1"/>
</dbReference>
<dbReference type="OrthoDB" id="8481850at2"/>
<name>A0A5K7YTJ2_9BACT</name>
<evidence type="ECO:0008006" key="5">
    <source>
        <dbReference type="Google" id="ProtNLM"/>
    </source>
</evidence>
<dbReference type="PANTHER" id="PTHR36220">
    <property type="entry name" value="UNNAMED PRODUCT"/>
    <property type="match status" value="1"/>
</dbReference>
<dbReference type="RefSeq" id="WP_155319228.1">
    <property type="nucleotide sequence ID" value="NZ_AP021874.1"/>
</dbReference>
<dbReference type="Proteomes" id="UP000427906">
    <property type="component" value="Chromosome"/>
</dbReference>
<feature type="chain" id="PRO_5024306509" description="FG-GAP repeat protein" evidence="2">
    <location>
        <begin position="24"/>
        <end position="643"/>
    </location>
</feature>
<dbReference type="InterPro" id="IPR013517">
    <property type="entry name" value="FG-GAP"/>
</dbReference>
<sequence>MKRVYQIVFALVITALWGSTATAADWCQAAKLTASDGAFMDQFGASVSIDVDALVIGSRYDDGNQGSAYVFEKPAGEWCDMTETARLTASDGAANFQFGCSVAISGDVVVVGARGSNGYMGAAYVYVKPAGGWSDMTETAILAASDCAASKVFGSSVAICGDTVVVGADGDTDNGYKSGAAYVFEKPVGGWHNMTETAKLTASDGAAYDDFGASVSISNDTVVVGANGDDLIWAGQGSAYIFVRPSGGWTGMTETAKLTASDGSASDYFGAFVSVEADTVAVGAPGVDITNDVTIHDVGRVYVFEKPAGGWGTMTETAKLAASDGDANSGFGASLDIGLDTVAVGAWASNGYIGAVYIFEKSAESWTDMTESARLTATDGAAYDDFGYSVGISQETVVAGAHLDDDNGNASGSAYVFTASASPPDCDYLLQDTHGYQWCLDVVLEDSVGLYMEGTCDTGTPPARQGQALYNWSGHLAMKAGQVSDGQLIQYHMRWGQSGMWIDQTGACGQVDVSMISSAGSRAPFAAPGKGPIPEERAASGMLDAREAQGDEDYCLADSDGNLWYLYEIARDDRGIFFTGTCDAGSETLDVMATYVWPRSGLALTAYNGSAPNRLCSFRWYRTGQWINSSGAMNTLAIDYCSP</sequence>
<feature type="signal peptide" evidence="2">
    <location>
        <begin position="1"/>
        <end position="23"/>
    </location>
</feature>
<dbReference type="KEGG" id="dalk:DSCA_53030"/>
<dbReference type="AlphaFoldDB" id="A0A5K7YTJ2"/>
<accession>A0A5K7YTJ2</accession>
<gene>
    <name evidence="3" type="ORF">DSCA_53030</name>
</gene>
<evidence type="ECO:0000256" key="2">
    <source>
        <dbReference type="SAM" id="SignalP"/>
    </source>
</evidence>
<dbReference type="EMBL" id="AP021874">
    <property type="protein sequence ID" value="BBO71373.1"/>
    <property type="molecule type" value="Genomic_DNA"/>
</dbReference>
<dbReference type="Gene3D" id="2.130.10.130">
    <property type="entry name" value="Integrin alpha, N-terminal"/>
    <property type="match status" value="2"/>
</dbReference>
<reference evidence="3 4" key="1">
    <citation type="submission" date="2019-11" db="EMBL/GenBank/DDBJ databases">
        <title>Comparative genomics of hydrocarbon-degrading Desulfosarcina strains.</title>
        <authorList>
            <person name="Watanabe M."/>
            <person name="Kojima H."/>
            <person name="Fukui M."/>
        </authorList>
    </citation>
    <scope>NUCLEOTIDE SEQUENCE [LARGE SCALE GENOMIC DNA]</scope>
    <source>
        <strain evidence="3 4">PL12</strain>
    </source>
</reference>